<dbReference type="InterPro" id="IPR050166">
    <property type="entry name" value="ABC_transporter_ATP-bind"/>
</dbReference>
<dbReference type="PANTHER" id="PTHR42788">
    <property type="entry name" value="TAURINE IMPORT ATP-BINDING PROTEIN-RELATED"/>
    <property type="match status" value="1"/>
</dbReference>
<dbReference type="EMBL" id="MYFO01000005">
    <property type="protein sequence ID" value="TFE90193.1"/>
    <property type="molecule type" value="Genomic_DNA"/>
</dbReference>
<keyword evidence="1" id="KW-0813">Transport</keyword>
<dbReference type="Proteomes" id="UP000298246">
    <property type="component" value="Unassembled WGS sequence"/>
</dbReference>
<reference evidence="5 6" key="1">
    <citation type="submission" date="2017-03" db="EMBL/GenBank/DDBJ databases">
        <title>Isolation of Levoglucosan Utilizing Bacteria.</title>
        <authorList>
            <person name="Arya A.S."/>
        </authorList>
    </citation>
    <scope>NUCLEOTIDE SEQUENCE [LARGE SCALE GENOMIC DNA]</scope>
    <source>
        <strain evidence="5 6">MEC069</strain>
    </source>
</reference>
<accession>A0A4Y8Q791</accession>
<keyword evidence="2" id="KW-0547">Nucleotide-binding</keyword>
<dbReference type="GO" id="GO:0005524">
    <property type="term" value="F:ATP binding"/>
    <property type="evidence" value="ECO:0007669"/>
    <property type="project" value="UniProtKB-KW"/>
</dbReference>
<dbReference type="SMART" id="SM00382">
    <property type="entry name" value="AAA"/>
    <property type="match status" value="1"/>
</dbReference>
<dbReference type="OrthoDB" id="18967at2"/>
<gene>
    <name evidence="5" type="ORF">B5M42_05860</name>
</gene>
<dbReference type="SUPFAM" id="SSF52540">
    <property type="entry name" value="P-loop containing nucleoside triphosphate hydrolases"/>
    <property type="match status" value="1"/>
</dbReference>
<organism evidence="5 6">
    <name type="scientific">Paenibacillus athensensis</name>
    <dbReference type="NCBI Taxonomy" id="1967502"/>
    <lineage>
        <taxon>Bacteria</taxon>
        <taxon>Bacillati</taxon>
        <taxon>Bacillota</taxon>
        <taxon>Bacilli</taxon>
        <taxon>Bacillales</taxon>
        <taxon>Paenibacillaceae</taxon>
        <taxon>Paenibacillus</taxon>
    </lineage>
</organism>
<comment type="caution">
    <text evidence="5">The sequence shown here is derived from an EMBL/GenBank/DDBJ whole genome shotgun (WGS) entry which is preliminary data.</text>
</comment>
<proteinExistence type="predicted"/>
<dbReference type="PROSITE" id="PS50893">
    <property type="entry name" value="ABC_TRANSPORTER_2"/>
    <property type="match status" value="1"/>
</dbReference>
<dbReference type="Pfam" id="PF00005">
    <property type="entry name" value="ABC_tran"/>
    <property type="match status" value="1"/>
</dbReference>
<dbReference type="InterPro" id="IPR003439">
    <property type="entry name" value="ABC_transporter-like_ATP-bd"/>
</dbReference>
<keyword evidence="6" id="KW-1185">Reference proteome</keyword>
<evidence type="ECO:0000256" key="3">
    <source>
        <dbReference type="ARBA" id="ARBA00022840"/>
    </source>
</evidence>
<evidence type="ECO:0000313" key="5">
    <source>
        <dbReference type="EMBL" id="TFE90193.1"/>
    </source>
</evidence>
<protein>
    <submittedName>
        <fullName evidence="5">Spermidine/putrescine ABC transporter ATP-binding protein</fullName>
    </submittedName>
</protein>
<dbReference type="GO" id="GO:0016887">
    <property type="term" value="F:ATP hydrolysis activity"/>
    <property type="evidence" value="ECO:0007669"/>
    <property type="project" value="InterPro"/>
</dbReference>
<feature type="domain" description="ABC transporter" evidence="4">
    <location>
        <begin position="5"/>
        <end position="236"/>
    </location>
</feature>
<sequence length="264" mass="28808">MSAAVEVDYVTHIYVTEASAHTALERVGFAVQPGEFVSLIGPSGCGKTTLLSMVAGLLAPTAGTVAVAGEPVRGPSPRVGYMLQTDYLFPWRTIWDNAVIGLEVSGRRSPQSEAYVWHLLDEMGLVRYARYYPPQLSGGMRQRVALVRTLATDPELLLLDEPFSALDYQTKLQLEELIVATLQATGKTALLVTHDIAEAAAMSDRILVLEPGPGRLRREFAVPRAVREAGPLAARETAEFHPLVRELWQEFEAMQRKGGDAHAG</sequence>
<keyword evidence="3 5" id="KW-0067">ATP-binding</keyword>
<name>A0A4Y8Q791_9BACL</name>
<dbReference type="CDD" id="cd03293">
    <property type="entry name" value="ABC_NrtD_SsuB_transporters"/>
    <property type="match status" value="1"/>
</dbReference>
<dbReference type="AlphaFoldDB" id="A0A4Y8Q791"/>
<evidence type="ECO:0000256" key="2">
    <source>
        <dbReference type="ARBA" id="ARBA00022741"/>
    </source>
</evidence>
<dbReference type="InterPro" id="IPR017871">
    <property type="entry name" value="ABC_transporter-like_CS"/>
</dbReference>
<dbReference type="PANTHER" id="PTHR42788:SF21">
    <property type="entry name" value="ABC TRANSPORTER ATP-BINDING PROTEIN"/>
    <property type="match status" value="1"/>
</dbReference>
<evidence type="ECO:0000259" key="4">
    <source>
        <dbReference type="PROSITE" id="PS50893"/>
    </source>
</evidence>
<dbReference type="Gene3D" id="3.40.50.300">
    <property type="entry name" value="P-loop containing nucleotide triphosphate hydrolases"/>
    <property type="match status" value="1"/>
</dbReference>
<evidence type="ECO:0000256" key="1">
    <source>
        <dbReference type="ARBA" id="ARBA00022448"/>
    </source>
</evidence>
<evidence type="ECO:0000313" key="6">
    <source>
        <dbReference type="Proteomes" id="UP000298246"/>
    </source>
</evidence>
<dbReference type="PROSITE" id="PS00211">
    <property type="entry name" value="ABC_TRANSPORTER_1"/>
    <property type="match status" value="1"/>
</dbReference>
<dbReference type="RefSeq" id="WP_134750702.1">
    <property type="nucleotide sequence ID" value="NZ_MYFO02000001.1"/>
</dbReference>
<dbReference type="InterPro" id="IPR003593">
    <property type="entry name" value="AAA+_ATPase"/>
</dbReference>
<dbReference type="InterPro" id="IPR027417">
    <property type="entry name" value="P-loop_NTPase"/>
</dbReference>